<dbReference type="PROSITE" id="PS50219">
    <property type="entry name" value="CNH"/>
    <property type="match status" value="1"/>
</dbReference>
<evidence type="ECO:0000256" key="4">
    <source>
        <dbReference type="ARBA" id="ARBA00022927"/>
    </source>
</evidence>
<gene>
    <name evidence="6" type="ORF">MCUN1_002591</name>
</gene>
<dbReference type="GO" id="GO:0005737">
    <property type="term" value="C:cytoplasm"/>
    <property type="evidence" value="ECO:0007669"/>
    <property type="project" value="UniProtKB-SubCell"/>
</dbReference>
<feature type="domain" description="CNH" evidence="5">
    <location>
        <begin position="1"/>
        <end position="214"/>
    </location>
</feature>
<keyword evidence="4" id="KW-0653">Protein transport</keyword>
<protein>
    <recommendedName>
        <fullName evidence="5">CNH domain-containing protein</fullName>
    </recommendedName>
</protein>
<dbReference type="GO" id="GO:0006914">
    <property type="term" value="P:autophagy"/>
    <property type="evidence" value="ECO:0007669"/>
    <property type="project" value="TreeGrafter"/>
</dbReference>
<evidence type="ECO:0000259" key="5">
    <source>
        <dbReference type="PROSITE" id="PS50219"/>
    </source>
</evidence>
<comment type="subcellular location">
    <subcellularLocation>
        <location evidence="1">Cytoplasm</location>
    </subcellularLocation>
</comment>
<dbReference type="InterPro" id="IPR032914">
    <property type="entry name" value="Vam6/VPS39/TRAP1"/>
</dbReference>
<keyword evidence="3" id="KW-0963">Cytoplasm</keyword>
<dbReference type="GO" id="GO:0015031">
    <property type="term" value="P:protein transport"/>
    <property type="evidence" value="ECO:0007669"/>
    <property type="project" value="UniProtKB-KW"/>
</dbReference>
<dbReference type="Proteomes" id="UP001219933">
    <property type="component" value="Chromosome 3"/>
</dbReference>
<name>A0AAF0J749_9BASI</name>
<proteinExistence type="predicted"/>
<accession>A0AAF0J749</accession>
<dbReference type="PANTHER" id="PTHR12894">
    <property type="entry name" value="CNH DOMAIN CONTAINING"/>
    <property type="match status" value="1"/>
</dbReference>
<evidence type="ECO:0000256" key="1">
    <source>
        <dbReference type="ARBA" id="ARBA00004496"/>
    </source>
</evidence>
<evidence type="ECO:0000313" key="6">
    <source>
        <dbReference type="EMBL" id="WFD35730.1"/>
    </source>
</evidence>
<dbReference type="InterPro" id="IPR001180">
    <property type="entry name" value="CNH_dom"/>
</dbReference>
<dbReference type="AlphaFoldDB" id="A0AAF0J749"/>
<dbReference type="PANTHER" id="PTHR12894:SF27">
    <property type="entry name" value="TRANSFORMING GROWTH FACTOR-BETA RECEPTOR-ASSOCIATED PROTEIN 1"/>
    <property type="match status" value="1"/>
</dbReference>
<keyword evidence="7" id="KW-1185">Reference proteome</keyword>
<evidence type="ECO:0000313" key="7">
    <source>
        <dbReference type="Proteomes" id="UP001219933"/>
    </source>
</evidence>
<organism evidence="6 7">
    <name type="scientific">Malassezia cuniculi</name>
    <dbReference type="NCBI Taxonomy" id="948313"/>
    <lineage>
        <taxon>Eukaryota</taxon>
        <taxon>Fungi</taxon>
        <taxon>Dikarya</taxon>
        <taxon>Basidiomycota</taxon>
        <taxon>Ustilaginomycotina</taxon>
        <taxon>Malasseziomycetes</taxon>
        <taxon>Malasseziales</taxon>
        <taxon>Malasseziaceae</taxon>
        <taxon>Malassezia</taxon>
    </lineage>
</organism>
<dbReference type="Pfam" id="PF00780">
    <property type="entry name" value="CNH"/>
    <property type="match status" value="1"/>
</dbReference>
<evidence type="ECO:0000256" key="3">
    <source>
        <dbReference type="ARBA" id="ARBA00022490"/>
    </source>
</evidence>
<keyword evidence="2" id="KW-0813">Transport</keyword>
<dbReference type="GO" id="GO:0034058">
    <property type="term" value="P:endosomal vesicle fusion"/>
    <property type="evidence" value="ECO:0007669"/>
    <property type="project" value="TreeGrafter"/>
</dbReference>
<reference evidence="6" key="1">
    <citation type="submission" date="2023-03" db="EMBL/GenBank/DDBJ databases">
        <title>Mating type loci evolution in Malassezia.</title>
        <authorList>
            <person name="Coelho M.A."/>
        </authorList>
    </citation>
    <scope>NUCLEOTIDE SEQUENCE</scope>
    <source>
        <strain evidence="6">CBS 11721</strain>
    </source>
</reference>
<dbReference type="GO" id="GO:0016020">
    <property type="term" value="C:membrane"/>
    <property type="evidence" value="ECO:0007669"/>
    <property type="project" value="TreeGrafter"/>
</dbReference>
<evidence type="ECO:0000256" key="2">
    <source>
        <dbReference type="ARBA" id="ARBA00022448"/>
    </source>
</evidence>
<dbReference type="EMBL" id="CP119879">
    <property type="protein sequence ID" value="WFD35730.1"/>
    <property type="molecule type" value="Genomic_DNA"/>
</dbReference>
<sequence>MRKSHVSFFKYPSLAPASLPHIRGVLDVVLDEAGMSDGYASLCLLRRRSVSLIMVERHAWGTVRDIQLTQGAVIARRFNESLCFATATDYAVLDLDSGKTASIGLPISQATKEPSAKVRPSIVPVAHGNTCAFIITSHSENGTFGAFVQQNGEPTDRLLEWPAHPRALALEFPYLCALLRNDTLVVHDVRTMAHVQTTAVSADARFLSQVAPIHSDALHEPACILMCEKEKVHVLYRASSHGIALELASAGRLQQAADMLVEDNKATAAAALDIAMIHIRNARFTPATPLLVKADVDADQLISRFERFSSLVAAPRAEWAAVPTVEEIITTNLSNNYPTLKDDITVRELGESLLRRAYDMLLETLQHTSSAAAHTVIVELMLDKDASVAADILKPHLERCLPSCVAVLGQHNRHVLQARLLERLGSEKDALRIYCDVYDGVLDDVDSVELAHIAGLARGSHAHGLWLAKHDPRLGVQQLMHADGNVLHTLDSLAAIDVDAADELLEHVAITKGVVSLHMRLFHRFVDKSTCEKYHGKRTFAEFAAAAAPMRLKLAILLEYSRGIDLRAALPALQDFEYERSIVLSRLGEYKEALGVLVDLGDTASAELLCRHLRVLPRGLSTQLSSTRCPAYSSLVTQSESENATLSQQLFRHLLKQYLCKPDDYRDAAARLLNENPALFDPMHILDSVPSSWPITQLYPFMRHSLIQHDAQLRRAQAVKALAYAQNLAAAESHWRIVRSMGGVLEESADGTYPDHTAAVAGEDAGFKLADEKRASVRTDEK</sequence>